<dbReference type="Gene3D" id="1.10.10.10">
    <property type="entry name" value="Winged helix-like DNA-binding domain superfamily/Winged helix DNA-binding domain"/>
    <property type="match status" value="1"/>
</dbReference>
<keyword evidence="3" id="KW-0805">Transcription regulation</keyword>
<gene>
    <name evidence="6" type="ORF">ACFSUT_27475</name>
</gene>
<keyword evidence="4" id="KW-0804">Transcription</keyword>
<dbReference type="RefSeq" id="WP_344283492.1">
    <property type="nucleotide sequence ID" value="NZ_BAAAHV010000022.1"/>
</dbReference>
<keyword evidence="2" id="KW-0418">Kinase</keyword>
<dbReference type="SUPFAM" id="SSF52172">
    <property type="entry name" value="CheY-like"/>
    <property type="match status" value="1"/>
</dbReference>
<dbReference type="InterPro" id="IPR011006">
    <property type="entry name" value="CheY-like_superfamily"/>
</dbReference>
<dbReference type="Gene3D" id="3.30.450.40">
    <property type="match status" value="1"/>
</dbReference>
<dbReference type="InterPro" id="IPR003018">
    <property type="entry name" value="GAF"/>
</dbReference>
<name>A0ABW5I4I2_9PSEU</name>
<dbReference type="SUPFAM" id="SSF55781">
    <property type="entry name" value="GAF domain-like"/>
    <property type="match status" value="1"/>
</dbReference>
<dbReference type="InterPro" id="IPR036388">
    <property type="entry name" value="WH-like_DNA-bd_sf"/>
</dbReference>
<protein>
    <submittedName>
        <fullName evidence="6">GAF and ANTAR domain-containing protein</fullName>
    </submittedName>
</protein>
<evidence type="ECO:0000313" key="7">
    <source>
        <dbReference type="Proteomes" id="UP001597542"/>
    </source>
</evidence>
<dbReference type="Pfam" id="PF03861">
    <property type="entry name" value="ANTAR"/>
    <property type="match status" value="1"/>
</dbReference>
<organism evidence="6 7">
    <name type="scientific">Amycolatopsis albidoflavus</name>
    <dbReference type="NCBI Taxonomy" id="102226"/>
    <lineage>
        <taxon>Bacteria</taxon>
        <taxon>Bacillati</taxon>
        <taxon>Actinomycetota</taxon>
        <taxon>Actinomycetes</taxon>
        <taxon>Pseudonocardiales</taxon>
        <taxon>Pseudonocardiaceae</taxon>
        <taxon>Amycolatopsis</taxon>
    </lineage>
</organism>
<dbReference type="Proteomes" id="UP001597542">
    <property type="component" value="Unassembled WGS sequence"/>
</dbReference>
<keyword evidence="7" id="KW-1185">Reference proteome</keyword>
<sequence>MPATERETLVAEAVLSLTACDRPVPDLLHDLTTSVAELLGLRAAGVAVLDQAGKADCLTTSDETFLPLARSQFELGEGPAVDTIRTGAVLPPVTLRPTGPRRWPRFTARALRAGVVRAAAVPLRAGEYTVGAVTLFSGTPSVPAAHDLRLAQALADAAGTGLSQRQALRTRDEIIGQLQSALDSRVVIEQAKGILSARLDVDLGEAFERLRSYARGQRLKLNELAGLVVRGEIPSELRAIA</sequence>
<evidence type="ECO:0000256" key="1">
    <source>
        <dbReference type="ARBA" id="ARBA00022679"/>
    </source>
</evidence>
<dbReference type="PIRSF" id="PIRSF036625">
    <property type="entry name" value="GAF_ANTAR"/>
    <property type="match status" value="1"/>
</dbReference>
<keyword evidence="1" id="KW-0808">Transferase</keyword>
<dbReference type="SMART" id="SM00065">
    <property type="entry name" value="GAF"/>
    <property type="match status" value="1"/>
</dbReference>
<proteinExistence type="predicted"/>
<dbReference type="InterPro" id="IPR029016">
    <property type="entry name" value="GAF-like_dom_sf"/>
</dbReference>
<evidence type="ECO:0000256" key="4">
    <source>
        <dbReference type="ARBA" id="ARBA00023163"/>
    </source>
</evidence>
<comment type="caution">
    <text evidence="6">The sequence shown here is derived from an EMBL/GenBank/DDBJ whole genome shotgun (WGS) entry which is preliminary data.</text>
</comment>
<dbReference type="PROSITE" id="PS50921">
    <property type="entry name" value="ANTAR"/>
    <property type="match status" value="1"/>
</dbReference>
<evidence type="ECO:0000256" key="2">
    <source>
        <dbReference type="ARBA" id="ARBA00022777"/>
    </source>
</evidence>
<evidence type="ECO:0000256" key="3">
    <source>
        <dbReference type="ARBA" id="ARBA00023015"/>
    </source>
</evidence>
<dbReference type="Pfam" id="PF13185">
    <property type="entry name" value="GAF_2"/>
    <property type="match status" value="1"/>
</dbReference>
<feature type="domain" description="ANTAR" evidence="5">
    <location>
        <begin position="168"/>
        <end position="229"/>
    </location>
</feature>
<dbReference type="InterPro" id="IPR005561">
    <property type="entry name" value="ANTAR"/>
</dbReference>
<dbReference type="EMBL" id="JBHUKQ010000014">
    <property type="protein sequence ID" value="MFD2484048.1"/>
    <property type="molecule type" value="Genomic_DNA"/>
</dbReference>
<evidence type="ECO:0000259" key="5">
    <source>
        <dbReference type="PROSITE" id="PS50921"/>
    </source>
</evidence>
<accession>A0ABW5I4I2</accession>
<dbReference type="InterPro" id="IPR012074">
    <property type="entry name" value="GAF_ANTAR"/>
</dbReference>
<dbReference type="SMART" id="SM01012">
    <property type="entry name" value="ANTAR"/>
    <property type="match status" value="1"/>
</dbReference>
<evidence type="ECO:0000313" key="6">
    <source>
        <dbReference type="EMBL" id="MFD2484048.1"/>
    </source>
</evidence>
<reference evidence="7" key="1">
    <citation type="journal article" date="2019" name="Int. J. Syst. Evol. Microbiol.">
        <title>The Global Catalogue of Microorganisms (GCM) 10K type strain sequencing project: providing services to taxonomists for standard genome sequencing and annotation.</title>
        <authorList>
            <consortium name="The Broad Institute Genomics Platform"/>
            <consortium name="The Broad Institute Genome Sequencing Center for Infectious Disease"/>
            <person name="Wu L."/>
            <person name="Ma J."/>
        </authorList>
    </citation>
    <scope>NUCLEOTIDE SEQUENCE [LARGE SCALE GENOMIC DNA]</scope>
    <source>
        <strain evidence="7">CGMCC 4.7638</strain>
    </source>
</reference>